<sequence length="169" mass="19204">MQADPRDHLFQQHAAELTGYLNRRLQSPELAAELCQEVYLRLRRVPRHQALDNPRAFLFRIARNLLIDHLRQQNGQPTAITLQEAAEDLESPAPDPETAASDAQVLDSLREALGELPHHVRQALLWNRLEGLTQKEIAGRLGVSERMVGKYILRALNHCQARLAWEAQG</sequence>
<evidence type="ECO:0000256" key="4">
    <source>
        <dbReference type="ARBA" id="ARBA00023163"/>
    </source>
</evidence>
<dbReference type="InterPro" id="IPR039425">
    <property type="entry name" value="RNA_pol_sigma-70-like"/>
</dbReference>
<evidence type="ECO:0000256" key="2">
    <source>
        <dbReference type="ARBA" id="ARBA00023015"/>
    </source>
</evidence>
<dbReference type="AlphaFoldDB" id="A0A9Q3W3X5"/>
<dbReference type="Pfam" id="PF08281">
    <property type="entry name" value="Sigma70_r4_2"/>
    <property type="match status" value="1"/>
</dbReference>
<dbReference type="PANTHER" id="PTHR43133:SF63">
    <property type="entry name" value="RNA POLYMERASE SIGMA FACTOR FECI-RELATED"/>
    <property type="match status" value="1"/>
</dbReference>
<dbReference type="GO" id="GO:0016987">
    <property type="term" value="F:sigma factor activity"/>
    <property type="evidence" value="ECO:0007669"/>
    <property type="project" value="UniProtKB-KW"/>
</dbReference>
<dbReference type="SUPFAM" id="SSF88659">
    <property type="entry name" value="Sigma3 and sigma4 domains of RNA polymerase sigma factors"/>
    <property type="match status" value="1"/>
</dbReference>
<dbReference type="EMBL" id="JAJVKT010000005">
    <property type="protein sequence ID" value="MCE7508195.1"/>
    <property type="molecule type" value="Genomic_DNA"/>
</dbReference>
<dbReference type="GO" id="GO:0003677">
    <property type="term" value="F:DNA binding"/>
    <property type="evidence" value="ECO:0007669"/>
    <property type="project" value="InterPro"/>
</dbReference>
<accession>A0A9Q3W3X5</accession>
<dbReference type="SUPFAM" id="SSF88946">
    <property type="entry name" value="Sigma2 domain of RNA polymerase sigma factors"/>
    <property type="match status" value="1"/>
</dbReference>
<keyword evidence="3" id="KW-0731">Sigma factor</keyword>
<reference evidence="7" key="1">
    <citation type="submission" date="2022-01" db="EMBL/GenBank/DDBJ databases">
        <authorList>
            <person name="Karlyshev A.V."/>
            <person name="Jaspars M."/>
        </authorList>
    </citation>
    <scope>NUCLEOTIDE SEQUENCE</scope>
    <source>
        <strain evidence="7">AGSA3-2</strain>
    </source>
</reference>
<keyword evidence="4" id="KW-0804">Transcription</keyword>
<dbReference type="InterPro" id="IPR013324">
    <property type="entry name" value="RNA_pol_sigma_r3/r4-like"/>
</dbReference>
<dbReference type="Gene3D" id="1.10.1740.10">
    <property type="match status" value="1"/>
</dbReference>
<feature type="domain" description="RNA polymerase sigma factor 70 region 4 type 2" evidence="6">
    <location>
        <begin position="107"/>
        <end position="159"/>
    </location>
</feature>
<dbReference type="KEGG" id="axe:P40_19775"/>
<protein>
    <submittedName>
        <fullName evidence="7">RNA polymerase sigma factor</fullName>
    </submittedName>
</protein>
<evidence type="ECO:0000256" key="3">
    <source>
        <dbReference type="ARBA" id="ARBA00023082"/>
    </source>
</evidence>
<dbReference type="InterPro" id="IPR007627">
    <property type="entry name" value="RNA_pol_sigma70_r2"/>
</dbReference>
<name>A0A9Q3W3X5_9GAMM</name>
<evidence type="ECO:0000259" key="6">
    <source>
        <dbReference type="Pfam" id="PF08281"/>
    </source>
</evidence>
<organism evidence="7 8">
    <name type="scientific">Alloalcanivorax xenomutans</name>
    <dbReference type="NCBI Taxonomy" id="1094342"/>
    <lineage>
        <taxon>Bacteria</taxon>
        <taxon>Pseudomonadati</taxon>
        <taxon>Pseudomonadota</taxon>
        <taxon>Gammaproteobacteria</taxon>
        <taxon>Oceanospirillales</taxon>
        <taxon>Alcanivoracaceae</taxon>
        <taxon>Alloalcanivorax</taxon>
    </lineage>
</organism>
<keyword evidence="2" id="KW-0805">Transcription regulation</keyword>
<dbReference type="InterPro" id="IPR036388">
    <property type="entry name" value="WH-like_DNA-bd_sf"/>
</dbReference>
<dbReference type="Gene3D" id="1.10.10.10">
    <property type="entry name" value="Winged helix-like DNA-binding domain superfamily/Winged helix DNA-binding domain"/>
    <property type="match status" value="1"/>
</dbReference>
<dbReference type="InterPro" id="IPR013325">
    <property type="entry name" value="RNA_pol_sigma_r2"/>
</dbReference>
<dbReference type="InterPro" id="IPR014284">
    <property type="entry name" value="RNA_pol_sigma-70_dom"/>
</dbReference>
<dbReference type="GO" id="GO:0006352">
    <property type="term" value="P:DNA-templated transcription initiation"/>
    <property type="evidence" value="ECO:0007669"/>
    <property type="project" value="InterPro"/>
</dbReference>
<dbReference type="Pfam" id="PF04542">
    <property type="entry name" value="Sigma70_r2"/>
    <property type="match status" value="1"/>
</dbReference>
<dbReference type="PANTHER" id="PTHR43133">
    <property type="entry name" value="RNA POLYMERASE ECF-TYPE SIGMA FACTO"/>
    <property type="match status" value="1"/>
</dbReference>
<dbReference type="RefSeq" id="WP_022994868.1">
    <property type="nucleotide sequence ID" value="NZ_CP012331.1"/>
</dbReference>
<dbReference type="NCBIfam" id="TIGR02937">
    <property type="entry name" value="sigma70-ECF"/>
    <property type="match status" value="1"/>
</dbReference>
<comment type="caution">
    <text evidence="7">The sequence shown here is derived from an EMBL/GenBank/DDBJ whole genome shotgun (WGS) entry which is preliminary data.</text>
</comment>
<dbReference type="Proteomes" id="UP001107961">
    <property type="component" value="Unassembled WGS sequence"/>
</dbReference>
<keyword evidence="8" id="KW-1185">Reference proteome</keyword>
<proteinExistence type="inferred from homology"/>
<evidence type="ECO:0000256" key="1">
    <source>
        <dbReference type="ARBA" id="ARBA00010641"/>
    </source>
</evidence>
<dbReference type="InterPro" id="IPR013249">
    <property type="entry name" value="RNA_pol_sigma70_r4_t2"/>
</dbReference>
<dbReference type="GeneID" id="94688545"/>
<comment type="similarity">
    <text evidence="1">Belongs to the sigma-70 factor family. ECF subfamily.</text>
</comment>
<evidence type="ECO:0000313" key="7">
    <source>
        <dbReference type="EMBL" id="MCE7508195.1"/>
    </source>
</evidence>
<gene>
    <name evidence="7" type="ORF">LZG35_06060</name>
</gene>
<evidence type="ECO:0000313" key="8">
    <source>
        <dbReference type="Proteomes" id="UP001107961"/>
    </source>
</evidence>
<feature type="domain" description="RNA polymerase sigma-70 region 2" evidence="5">
    <location>
        <begin position="9"/>
        <end position="74"/>
    </location>
</feature>
<evidence type="ECO:0000259" key="5">
    <source>
        <dbReference type="Pfam" id="PF04542"/>
    </source>
</evidence>